<dbReference type="AlphaFoldDB" id="A0A154QCL7"/>
<dbReference type="PROSITE" id="PS51257">
    <property type="entry name" value="PROKAR_LIPOPROTEIN"/>
    <property type="match status" value="1"/>
</dbReference>
<proteinExistence type="predicted"/>
<feature type="chain" id="PRO_5007599850" description="META domain-containing protein" evidence="1">
    <location>
        <begin position="18"/>
        <end position="263"/>
    </location>
</feature>
<dbReference type="InterPro" id="IPR038670">
    <property type="entry name" value="HslJ-like_sf"/>
</dbReference>
<evidence type="ECO:0000256" key="1">
    <source>
        <dbReference type="SAM" id="SignalP"/>
    </source>
</evidence>
<dbReference type="Pfam" id="PF03724">
    <property type="entry name" value="META"/>
    <property type="match status" value="1"/>
</dbReference>
<dbReference type="eggNOG" id="COG3187">
    <property type="taxonomic scope" value="Bacteria"/>
</dbReference>
<dbReference type="InterPro" id="IPR025485">
    <property type="entry name" value="DUF4377"/>
</dbReference>
<evidence type="ECO:0000313" key="4">
    <source>
        <dbReference type="EMBL" id="KZC21872.1"/>
    </source>
</evidence>
<protein>
    <recommendedName>
        <fullName evidence="6">META domain-containing protein</fullName>
    </recommendedName>
</protein>
<reference evidence="4 5" key="1">
    <citation type="journal article" date="2016" name="MBio">
        <title>Lateral Gene Transfer in a Heavy Metal-Contaminated-Groundwater Microbial Community.</title>
        <authorList>
            <person name="Hemme C.L."/>
            <person name="Green S.J."/>
            <person name="Rishishwar L."/>
            <person name="Prakash O."/>
            <person name="Pettenato A."/>
            <person name="Chakraborty R."/>
            <person name="Deutschbauer A.M."/>
            <person name="Van Nostrand J.D."/>
            <person name="Wu L."/>
            <person name="He Z."/>
            <person name="Jordan I.K."/>
            <person name="Hazen T.C."/>
            <person name="Arkin A.P."/>
            <person name="Kostka J.E."/>
            <person name="Zhou J."/>
        </authorList>
    </citation>
    <scope>NUCLEOTIDE SEQUENCE [LARGE SCALE GENOMIC DNA]</scope>
    <source>
        <strain evidence="4 5">FW104-T7</strain>
    </source>
</reference>
<evidence type="ECO:0008006" key="6">
    <source>
        <dbReference type="Google" id="ProtNLM"/>
    </source>
</evidence>
<evidence type="ECO:0000313" key="5">
    <source>
        <dbReference type="Proteomes" id="UP000076131"/>
    </source>
</evidence>
<dbReference type="PANTHER" id="PTHR35535:SF1">
    <property type="entry name" value="HEAT SHOCK PROTEIN HSLJ"/>
    <property type="match status" value="1"/>
</dbReference>
<dbReference type="Pfam" id="PF14302">
    <property type="entry name" value="DUF4377"/>
    <property type="match status" value="1"/>
</dbReference>
<gene>
    <name evidence="4" type="ORF">RHOFW104T7_03575</name>
</gene>
<dbReference type="RefSeq" id="WP_008436758.1">
    <property type="nucleotide sequence ID" value="NZ_LVJS01000145.1"/>
</dbReference>
<dbReference type="InterPro" id="IPR005184">
    <property type="entry name" value="DUF306_Meta_HslJ"/>
</dbReference>
<comment type="caution">
    <text evidence="4">The sequence shown here is derived from an EMBL/GenBank/DDBJ whole genome shotgun (WGS) entry which is preliminary data.</text>
</comment>
<feature type="signal peptide" evidence="1">
    <location>
        <begin position="1"/>
        <end position="17"/>
    </location>
</feature>
<dbReference type="InterPro" id="IPR053147">
    <property type="entry name" value="Hsp_HslJ-like"/>
</dbReference>
<dbReference type="Proteomes" id="UP000076131">
    <property type="component" value="Unassembled WGS sequence"/>
</dbReference>
<dbReference type="STRING" id="416169.RHOFW104T7_03575"/>
<evidence type="ECO:0000259" key="2">
    <source>
        <dbReference type="Pfam" id="PF03724"/>
    </source>
</evidence>
<feature type="domain" description="DUF306" evidence="2">
    <location>
        <begin position="39"/>
        <end position="157"/>
    </location>
</feature>
<dbReference type="Gene3D" id="2.40.128.270">
    <property type="match status" value="1"/>
</dbReference>
<dbReference type="PANTHER" id="PTHR35535">
    <property type="entry name" value="HEAT SHOCK PROTEIN HSLJ"/>
    <property type="match status" value="1"/>
</dbReference>
<accession>A0A154QCL7</accession>
<dbReference type="EMBL" id="LVJS01000145">
    <property type="protein sequence ID" value="KZC21872.1"/>
    <property type="molecule type" value="Genomic_DNA"/>
</dbReference>
<feature type="domain" description="DUF4377" evidence="3">
    <location>
        <begin position="177"/>
        <end position="255"/>
    </location>
</feature>
<keyword evidence="1" id="KW-0732">Signal</keyword>
<sequence length="263" mass="28294">MKTLPWLLPLALAACTAAPDSGTPAPAPAAASRMAASTATLTRYHWQLHDAVDARNRRLDALFGQTDRPPLQLEFSAGQLSVRNACNAIGSDYRIVDGHLLATTPRQTMMACTDATLVQREATIKAVLQGRPSLIVSTADDTPLLTLATANGRTLTFAGQPTAETRHGGPGETVFLEVAAQTVPCQTAHGSCLQVRERHYDADGHRVGEPGPWQPLPQDIEGYRHQPGVRNVLRVKRYAPEQPPAGAYVLDQVIESETVKAQP</sequence>
<name>A0A154QCL7_9GAMM</name>
<evidence type="ECO:0000259" key="3">
    <source>
        <dbReference type="Pfam" id="PF14302"/>
    </source>
</evidence>
<keyword evidence="5" id="KW-1185">Reference proteome</keyword>
<organism evidence="4 5">
    <name type="scientific">Rhodanobacter thiooxydans</name>
    <dbReference type="NCBI Taxonomy" id="416169"/>
    <lineage>
        <taxon>Bacteria</taxon>
        <taxon>Pseudomonadati</taxon>
        <taxon>Pseudomonadota</taxon>
        <taxon>Gammaproteobacteria</taxon>
        <taxon>Lysobacterales</taxon>
        <taxon>Rhodanobacteraceae</taxon>
        <taxon>Rhodanobacter</taxon>
    </lineage>
</organism>